<evidence type="ECO:0000313" key="2">
    <source>
        <dbReference type="EMBL" id="RRT69545.1"/>
    </source>
</evidence>
<reference evidence="2 3" key="1">
    <citation type="journal article" date="2014" name="Agronomy (Basel)">
        <title>A Draft Genome Sequence for Ensete ventricosum, the Drought-Tolerant Tree Against Hunger.</title>
        <authorList>
            <person name="Harrison J."/>
            <person name="Moore K.A."/>
            <person name="Paszkiewicz K."/>
            <person name="Jones T."/>
            <person name="Grant M."/>
            <person name="Ambacheew D."/>
            <person name="Muzemil S."/>
            <person name="Studholme D.J."/>
        </authorList>
    </citation>
    <scope>NUCLEOTIDE SEQUENCE [LARGE SCALE GENOMIC DNA]</scope>
</reference>
<feature type="compositionally biased region" description="Basic and acidic residues" evidence="1">
    <location>
        <begin position="222"/>
        <end position="231"/>
    </location>
</feature>
<evidence type="ECO:0000313" key="3">
    <source>
        <dbReference type="Proteomes" id="UP000287651"/>
    </source>
</evidence>
<comment type="caution">
    <text evidence="2">The sequence shown here is derived from an EMBL/GenBank/DDBJ whole genome shotgun (WGS) entry which is preliminary data.</text>
</comment>
<accession>A0A426ZZZ6</accession>
<feature type="region of interest" description="Disordered" evidence="1">
    <location>
        <begin position="199"/>
        <end position="254"/>
    </location>
</feature>
<dbReference type="Proteomes" id="UP000287651">
    <property type="component" value="Unassembled WGS sequence"/>
</dbReference>
<protein>
    <submittedName>
        <fullName evidence="2">Uncharacterized protein</fullName>
    </submittedName>
</protein>
<dbReference type="EMBL" id="AMZH03004309">
    <property type="protein sequence ID" value="RRT69545.1"/>
    <property type="molecule type" value="Genomic_DNA"/>
</dbReference>
<proteinExistence type="predicted"/>
<dbReference type="AlphaFoldDB" id="A0A426ZZZ6"/>
<feature type="region of interest" description="Disordered" evidence="1">
    <location>
        <begin position="29"/>
        <end position="70"/>
    </location>
</feature>
<sequence>MPEAIGLVGGLVFTQSRRVCSWSSCTASKTGGDRQRIEERDHWSVTSEECHQRDRGEEQKQGRSKSFLRKKRRSVTSEEWSLVKVTQEEAATTSGERRIEGYRGDRCRSGVGSWPTQREGGNNNDAAGRGRRGWLENKAIVGEEAPPVDAAAMRERAREVGATPFSCRRKLWWEQAPNDASNGSNLTMGVGTVNSNAEAAVNSGTPEWSREIGKAVSSGAAVKERDGDRMKASPLQDGRMDSNDKGSCGGGGKQ</sequence>
<gene>
    <name evidence="2" type="ORF">B296_00017276</name>
</gene>
<organism evidence="2 3">
    <name type="scientific">Ensete ventricosum</name>
    <name type="common">Abyssinian banana</name>
    <name type="synonym">Musa ensete</name>
    <dbReference type="NCBI Taxonomy" id="4639"/>
    <lineage>
        <taxon>Eukaryota</taxon>
        <taxon>Viridiplantae</taxon>
        <taxon>Streptophyta</taxon>
        <taxon>Embryophyta</taxon>
        <taxon>Tracheophyta</taxon>
        <taxon>Spermatophyta</taxon>
        <taxon>Magnoliopsida</taxon>
        <taxon>Liliopsida</taxon>
        <taxon>Zingiberales</taxon>
        <taxon>Musaceae</taxon>
        <taxon>Ensete</taxon>
    </lineage>
</organism>
<feature type="region of interest" description="Disordered" evidence="1">
    <location>
        <begin position="107"/>
        <end position="130"/>
    </location>
</feature>
<evidence type="ECO:0000256" key="1">
    <source>
        <dbReference type="SAM" id="MobiDB-lite"/>
    </source>
</evidence>
<feature type="compositionally biased region" description="Basic and acidic residues" evidence="1">
    <location>
        <begin position="31"/>
        <end position="61"/>
    </location>
</feature>
<name>A0A426ZZZ6_ENSVE</name>